<protein>
    <submittedName>
        <fullName evidence="1">Mariner Mos1 transposase</fullName>
    </submittedName>
</protein>
<dbReference type="PANTHER" id="PTHR46060">
    <property type="entry name" value="MARINER MOS1 TRANSPOSASE-LIKE PROTEIN"/>
    <property type="match status" value="1"/>
</dbReference>
<dbReference type="Proteomes" id="UP000007755">
    <property type="component" value="Unassembled WGS sequence"/>
</dbReference>
<dbReference type="InterPro" id="IPR052709">
    <property type="entry name" value="Transposase-MT_Hybrid"/>
</dbReference>
<dbReference type="Gene3D" id="3.30.420.10">
    <property type="entry name" value="Ribonuclease H-like superfamily/Ribonuclease H"/>
    <property type="match status" value="1"/>
</dbReference>
<dbReference type="GO" id="GO:0003676">
    <property type="term" value="F:nucleic acid binding"/>
    <property type="evidence" value="ECO:0007669"/>
    <property type="project" value="InterPro"/>
</dbReference>
<keyword evidence="2" id="KW-1185">Reference proteome</keyword>
<dbReference type="OrthoDB" id="7542570at2759"/>
<reference evidence="1" key="1">
    <citation type="submission" date="2011-02" db="EMBL/GenBank/DDBJ databases">
        <title>The genome of the leaf-cutting ant Acromyrmex echinatior suggests key adaptations to social evolution and fungus farming.</title>
        <authorList>
            <person name="Nygaard S."/>
            <person name="Zhang G."/>
        </authorList>
    </citation>
    <scope>NUCLEOTIDE SEQUENCE</scope>
</reference>
<evidence type="ECO:0000313" key="2">
    <source>
        <dbReference type="Proteomes" id="UP000007755"/>
    </source>
</evidence>
<dbReference type="AlphaFoldDB" id="F4W4A1"/>
<sequence>ILHHDNAPLHSAIIIREFLVKNKTNTIQQPSNSPDMAPCDFFLFDRVKKLLRGTRFNSRKEVMEKSKTALMAIPITEFQKCFESWIKRWHKCVAVAGEYFEGDNIIFDE</sequence>
<name>F4W4A1_ACREC</name>
<dbReference type="EMBL" id="GL887492">
    <property type="protein sequence ID" value="EGI70967.1"/>
    <property type="molecule type" value="Genomic_DNA"/>
</dbReference>
<gene>
    <name evidence="1" type="ORF">G5I_00213</name>
</gene>
<feature type="non-terminal residue" evidence="1">
    <location>
        <position position="1"/>
    </location>
</feature>
<dbReference type="PANTHER" id="PTHR46060:SF3">
    <property type="entry name" value="PROTEIN GVQW3"/>
    <property type="match status" value="1"/>
</dbReference>
<accession>F4W4A1</accession>
<dbReference type="InterPro" id="IPR036397">
    <property type="entry name" value="RNaseH_sf"/>
</dbReference>
<dbReference type="InParanoid" id="F4W4A1"/>
<evidence type="ECO:0000313" key="1">
    <source>
        <dbReference type="EMBL" id="EGI70967.1"/>
    </source>
</evidence>
<organism evidence="2">
    <name type="scientific">Acromyrmex echinatior</name>
    <name type="common">Panamanian leafcutter ant</name>
    <name type="synonym">Acromyrmex octospinosus echinatior</name>
    <dbReference type="NCBI Taxonomy" id="103372"/>
    <lineage>
        <taxon>Eukaryota</taxon>
        <taxon>Metazoa</taxon>
        <taxon>Ecdysozoa</taxon>
        <taxon>Arthropoda</taxon>
        <taxon>Hexapoda</taxon>
        <taxon>Insecta</taxon>
        <taxon>Pterygota</taxon>
        <taxon>Neoptera</taxon>
        <taxon>Endopterygota</taxon>
        <taxon>Hymenoptera</taxon>
        <taxon>Apocrita</taxon>
        <taxon>Aculeata</taxon>
        <taxon>Formicoidea</taxon>
        <taxon>Formicidae</taxon>
        <taxon>Myrmicinae</taxon>
        <taxon>Acromyrmex</taxon>
    </lineage>
</organism>
<proteinExistence type="predicted"/>